<name>A0A9D1PQX5_9FIRM</name>
<dbReference type="PANTHER" id="PTHR43047">
    <property type="entry name" value="TWO-COMPONENT HISTIDINE PROTEIN KINASE"/>
    <property type="match status" value="1"/>
</dbReference>
<keyword evidence="5" id="KW-1003">Cell membrane</keyword>
<evidence type="ECO:0000256" key="13">
    <source>
        <dbReference type="ARBA" id="ARBA00023012"/>
    </source>
</evidence>
<keyword evidence="10" id="KW-0418">Kinase</keyword>
<dbReference type="InterPro" id="IPR029151">
    <property type="entry name" value="Sensor-like_sf"/>
</dbReference>
<dbReference type="Pfam" id="PF00512">
    <property type="entry name" value="HisKA"/>
    <property type="match status" value="1"/>
</dbReference>
<evidence type="ECO:0000256" key="7">
    <source>
        <dbReference type="ARBA" id="ARBA00022679"/>
    </source>
</evidence>
<comment type="catalytic activity">
    <reaction evidence="1">
        <text>ATP + protein L-histidine = ADP + protein N-phospho-L-histidine.</text>
        <dbReference type="EC" id="2.7.13.3"/>
    </reaction>
</comment>
<keyword evidence="12 17" id="KW-1133">Transmembrane helix</keyword>
<evidence type="ECO:0000256" key="9">
    <source>
        <dbReference type="ARBA" id="ARBA00022741"/>
    </source>
</evidence>
<evidence type="ECO:0000256" key="2">
    <source>
        <dbReference type="ARBA" id="ARBA00004651"/>
    </source>
</evidence>
<dbReference type="Gene3D" id="3.30.565.10">
    <property type="entry name" value="Histidine kinase-like ATPase, C-terminal domain"/>
    <property type="match status" value="1"/>
</dbReference>
<evidence type="ECO:0000259" key="19">
    <source>
        <dbReference type="PROSITE" id="PS50110"/>
    </source>
</evidence>
<proteinExistence type="predicted"/>
<dbReference type="GO" id="GO:0000155">
    <property type="term" value="F:phosphorelay sensor kinase activity"/>
    <property type="evidence" value="ECO:0007669"/>
    <property type="project" value="InterPro"/>
</dbReference>
<dbReference type="GO" id="GO:0005886">
    <property type="term" value="C:plasma membrane"/>
    <property type="evidence" value="ECO:0007669"/>
    <property type="project" value="UniProtKB-SubCell"/>
</dbReference>
<dbReference type="PROSITE" id="PS50110">
    <property type="entry name" value="RESPONSE_REGULATORY"/>
    <property type="match status" value="1"/>
</dbReference>
<evidence type="ECO:0000256" key="16">
    <source>
        <dbReference type="PROSITE-ProRule" id="PRU00169"/>
    </source>
</evidence>
<keyword evidence="9" id="KW-0547">Nucleotide-binding</keyword>
<evidence type="ECO:0000256" key="6">
    <source>
        <dbReference type="ARBA" id="ARBA00022553"/>
    </source>
</evidence>
<reference evidence="20" key="2">
    <citation type="submission" date="2021-04" db="EMBL/GenBank/DDBJ databases">
        <authorList>
            <person name="Gilroy R."/>
        </authorList>
    </citation>
    <scope>NUCLEOTIDE SEQUENCE</scope>
    <source>
        <strain evidence="20">5790</strain>
    </source>
</reference>
<accession>A0A9D1PQX5</accession>
<dbReference type="InterPro" id="IPR003661">
    <property type="entry name" value="HisK_dim/P_dom"/>
</dbReference>
<dbReference type="Gene3D" id="3.40.50.2300">
    <property type="match status" value="1"/>
</dbReference>
<dbReference type="SUPFAM" id="SSF47384">
    <property type="entry name" value="Homodimeric domain of signal transducing histidine kinase"/>
    <property type="match status" value="1"/>
</dbReference>
<dbReference type="Gene3D" id="3.30.450.20">
    <property type="entry name" value="PAS domain"/>
    <property type="match status" value="1"/>
</dbReference>
<dbReference type="SMART" id="SM00388">
    <property type="entry name" value="HisKA"/>
    <property type="match status" value="1"/>
</dbReference>
<dbReference type="CDD" id="cd00082">
    <property type="entry name" value="HisKA"/>
    <property type="match status" value="1"/>
</dbReference>
<feature type="modified residue" description="4-aspartylphosphate" evidence="16">
    <location>
        <position position="768"/>
    </location>
</feature>
<dbReference type="InterPro" id="IPR036097">
    <property type="entry name" value="HisK_dim/P_sf"/>
</dbReference>
<evidence type="ECO:0000256" key="8">
    <source>
        <dbReference type="ARBA" id="ARBA00022692"/>
    </source>
</evidence>
<feature type="transmembrane region" description="Helical" evidence="17">
    <location>
        <begin position="20"/>
        <end position="37"/>
    </location>
</feature>
<dbReference type="AlphaFoldDB" id="A0A9D1PQX5"/>
<dbReference type="InterPro" id="IPR001789">
    <property type="entry name" value="Sig_transdc_resp-reg_receiver"/>
</dbReference>
<dbReference type="SUPFAM" id="SSF52172">
    <property type="entry name" value="CheY-like"/>
    <property type="match status" value="1"/>
</dbReference>
<dbReference type="InterPro" id="IPR005467">
    <property type="entry name" value="His_kinase_dom"/>
</dbReference>
<keyword evidence="6 16" id="KW-0597">Phosphoprotein</keyword>
<dbReference type="GO" id="GO:0005524">
    <property type="term" value="F:ATP binding"/>
    <property type="evidence" value="ECO:0007669"/>
    <property type="project" value="UniProtKB-KW"/>
</dbReference>
<feature type="transmembrane region" description="Helical" evidence="17">
    <location>
        <begin position="286"/>
        <end position="306"/>
    </location>
</feature>
<feature type="domain" description="Histidine kinase" evidence="18">
    <location>
        <begin position="471"/>
        <end position="692"/>
    </location>
</feature>
<feature type="domain" description="Response regulatory" evidence="19">
    <location>
        <begin position="716"/>
        <end position="837"/>
    </location>
</feature>
<organism evidence="20 21">
    <name type="scientific">Candidatus Monoglobus merdigallinarum</name>
    <dbReference type="NCBI Taxonomy" id="2838698"/>
    <lineage>
        <taxon>Bacteria</taxon>
        <taxon>Bacillati</taxon>
        <taxon>Bacillota</taxon>
        <taxon>Clostridia</taxon>
        <taxon>Monoglobales</taxon>
        <taxon>Monoglobaceae</taxon>
        <taxon>Monoglobus</taxon>
    </lineage>
</organism>
<dbReference type="Pfam" id="PF00072">
    <property type="entry name" value="Response_reg"/>
    <property type="match status" value="1"/>
</dbReference>
<dbReference type="SMART" id="SM00387">
    <property type="entry name" value="HATPase_c"/>
    <property type="match status" value="1"/>
</dbReference>
<evidence type="ECO:0000259" key="18">
    <source>
        <dbReference type="PROSITE" id="PS50109"/>
    </source>
</evidence>
<evidence type="ECO:0000256" key="15">
    <source>
        <dbReference type="ARBA" id="ARBA00024867"/>
    </source>
</evidence>
<comment type="caution">
    <text evidence="20">The sequence shown here is derived from an EMBL/GenBank/DDBJ whole genome shotgun (WGS) entry which is preliminary data.</text>
</comment>
<dbReference type="Proteomes" id="UP000824162">
    <property type="component" value="Unassembled WGS sequence"/>
</dbReference>
<dbReference type="Pfam" id="PF02518">
    <property type="entry name" value="HATPase_c"/>
    <property type="match status" value="1"/>
</dbReference>
<dbReference type="FunFam" id="3.30.565.10:FF:000023">
    <property type="entry name" value="PAS domain-containing sensor histidine kinase"/>
    <property type="match status" value="1"/>
</dbReference>
<keyword evidence="11" id="KW-0067">ATP-binding</keyword>
<evidence type="ECO:0000256" key="14">
    <source>
        <dbReference type="ARBA" id="ARBA00023136"/>
    </source>
</evidence>
<evidence type="ECO:0000256" key="5">
    <source>
        <dbReference type="ARBA" id="ARBA00022475"/>
    </source>
</evidence>
<dbReference type="EC" id="2.7.13.3" evidence="3"/>
<keyword evidence="14 17" id="KW-0472">Membrane</keyword>
<dbReference type="EMBL" id="DXIJ01000004">
    <property type="protein sequence ID" value="HIV85240.1"/>
    <property type="molecule type" value="Genomic_DNA"/>
</dbReference>
<dbReference type="Gene3D" id="1.10.287.130">
    <property type="match status" value="1"/>
</dbReference>
<evidence type="ECO:0000256" key="1">
    <source>
        <dbReference type="ARBA" id="ARBA00000085"/>
    </source>
</evidence>
<evidence type="ECO:0000256" key="10">
    <source>
        <dbReference type="ARBA" id="ARBA00022777"/>
    </source>
</evidence>
<dbReference type="InterPro" id="IPR036890">
    <property type="entry name" value="HATPase_C_sf"/>
</dbReference>
<evidence type="ECO:0000256" key="17">
    <source>
        <dbReference type="SAM" id="Phobius"/>
    </source>
</evidence>
<evidence type="ECO:0000256" key="4">
    <source>
        <dbReference type="ARBA" id="ARBA00018672"/>
    </source>
</evidence>
<comment type="function">
    <text evidence="15">May play the central regulatory role in sporulation. It may be an element of the effector pathway responsible for the activation of sporulation genes in response to nutritional stress. Spo0A may act in concert with spo0H (a sigma factor) to control the expression of some genes that are critical to the sporulation process.</text>
</comment>
<evidence type="ECO:0000256" key="3">
    <source>
        <dbReference type="ARBA" id="ARBA00012438"/>
    </source>
</evidence>
<keyword evidence="8 17" id="KW-0812">Transmembrane</keyword>
<evidence type="ECO:0000256" key="11">
    <source>
        <dbReference type="ARBA" id="ARBA00022840"/>
    </source>
</evidence>
<comment type="subcellular location">
    <subcellularLocation>
        <location evidence="2">Cell membrane</location>
        <topology evidence="2">Multi-pass membrane protein</topology>
    </subcellularLocation>
</comment>
<reference evidence="20" key="1">
    <citation type="journal article" date="2021" name="PeerJ">
        <title>Extensive microbial diversity within the chicken gut microbiome revealed by metagenomics and culture.</title>
        <authorList>
            <person name="Gilroy R."/>
            <person name="Ravi A."/>
            <person name="Getino M."/>
            <person name="Pursley I."/>
            <person name="Horton D.L."/>
            <person name="Alikhan N.F."/>
            <person name="Baker D."/>
            <person name="Gharbi K."/>
            <person name="Hall N."/>
            <person name="Watson M."/>
            <person name="Adriaenssens E.M."/>
            <person name="Foster-Nyarko E."/>
            <person name="Jarju S."/>
            <person name="Secka A."/>
            <person name="Antonio M."/>
            <person name="Oren A."/>
            <person name="Chaudhuri R.R."/>
            <person name="La Ragione R."/>
            <person name="Hildebrand F."/>
            <person name="Pallen M.J."/>
        </authorList>
    </citation>
    <scope>NUCLEOTIDE SEQUENCE</scope>
    <source>
        <strain evidence="20">5790</strain>
    </source>
</reference>
<evidence type="ECO:0000313" key="20">
    <source>
        <dbReference type="EMBL" id="HIV85240.1"/>
    </source>
</evidence>
<protein>
    <recommendedName>
        <fullName evidence="4">Stage 0 sporulation protein A homolog</fullName>
        <ecNumber evidence="3">2.7.13.3</ecNumber>
    </recommendedName>
</protein>
<keyword evidence="7" id="KW-0808">Transferase</keyword>
<sequence>MKFYKKNKWINFFVKMRVNILVLAALIIIGTVTYSLMRAELMKNAANIGNMLARSYALEANNTLASYEAFLVYFLDAANDRIEEGQPAERIDSWGQQYFRRLNSVLGGHVITPYIIYGGKVISSGSPNVPQGYDVSSAEWYRRIVEAAGEVVYTDIYNDAVTGQPVITLAQAYTDSNLVVAFDMLPESFNFQVGEAVHMSEQFSMFLCDSSGAVIYMDSAIDAPADGIRDYAYRIVDEIYRDGESAHEVYDMQGQLRSVYSSALPNGWISIITIPHSVILGDLNTFLTVFLAVFLLCLLAIALMMYRDWRLNSKQERSDETVRVLSNSYYALYSVNLVTERYDMIKGSEYVSSRAPKTGDYNQLIKVMSEIIEPDAYDDYIKSFSLDNMRKLVSKRVKDFGGDFLRLFGSEYRWVNIRMLYDESSEPGEVVLCFREVDREKQKQLMERALLQDSLEHARHSEKTKHAFFNNMSHDMRTPLNAIIGLSDLAVHSVSNAEKTEKYLKKIHSSSAQLLELVNDILDMSRLEQGKVILDSKQFNIRECMEECAGSFAYQAERDNKDFTVTFDIKEASVMGDPTRIRQIMNNLLSNAFKYTRPGDSVKVEVRQFEYNEHAKYQVIIEDTGIGMSEEFLPQLFEPYTRETRFSANNAPGTGLGMSIVKSLITQMSGQINVESELGKGTRFTLSLPLTPVYDAGQAEKTVSVKESGDALRGANILLAEDNAINMEIATEILSMNGMNIVQAHNGAEAVEIFSRSELYEFDAVLMDMKMPEMDGCEAAEKIRALERPDAGTVPIVAITANAFAEDVAATAAAGMNAHVSKPIDYNILYKTLIKLISGRADSGD</sequence>
<dbReference type="SUPFAM" id="SSF103190">
    <property type="entry name" value="Sensory domain-like"/>
    <property type="match status" value="1"/>
</dbReference>
<dbReference type="PRINTS" id="PR00344">
    <property type="entry name" value="BCTRLSENSOR"/>
</dbReference>
<keyword evidence="13" id="KW-0902">Two-component regulatory system</keyword>
<dbReference type="PROSITE" id="PS50109">
    <property type="entry name" value="HIS_KIN"/>
    <property type="match status" value="1"/>
</dbReference>
<evidence type="ECO:0000313" key="21">
    <source>
        <dbReference type="Proteomes" id="UP000824162"/>
    </source>
</evidence>
<dbReference type="InterPro" id="IPR011006">
    <property type="entry name" value="CheY-like_superfamily"/>
</dbReference>
<dbReference type="SMART" id="SM00448">
    <property type="entry name" value="REC"/>
    <property type="match status" value="1"/>
</dbReference>
<dbReference type="InterPro" id="IPR003594">
    <property type="entry name" value="HATPase_dom"/>
</dbReference>
<gene>
    <name evidence="20" type="ORF">H9900_00335</name>
</gene>
<dbReference type="CDD" id="cd17546">
    <property type="entry name" value="REC_hyHK_CKI1_RcsC-like"/>
    <property type="match status" value="1"/>
</dbReference>
<dbReference type="InterPro" id="IPR004358">
    <property type="entry name" value="Sig_transdc_His_kin-like_C"/>
</dbReference>
<dbReference type="SUPFAM" id="SSF55874">
    <property type="entry name" value="ATPase domain of HSP90 chaperone/DNA topoisomerase II/histidine kinase"/>
    <property type="match status" value="1"/>
</dbReference>
<evidence type="ECO:0000256" key="12">
    <source>
        <dbReference type="ARBA" id="ARBA00022989"/>
    </source>
</evidence>